<organism evidence="4">
    <name type="scientific">marine sediment metagenome</name>
    <dbReference type="NCBI Taxonomy" id="412755"/>
    <lineage>
        <taxon>unclassified sequences</taxon>
        <taxon>metagenomes</taxon>
        <taxon>ecological metagenomes</taxon>
    </lineage>
</organism>
<dbReference type="SUPFAM" id="SSF53335">
    <property type="entry name" value="S-adenosyl-L-methionine-dependent methyltransferases"/>
    <property type="match status" value="1"/>
</dbReference>
<proteinExistence type="predicted"/>
<feature type="domain" description="Histidine-specific methyltransferase SAM-dependent" evidence="3">
    <location>
        <begin position="6"/>
        <end position="254"/>
    </location>
</feature>
<feature type="non-terminal residue" evidence="4">
    <location>
        <position position="256"/>
    </location>
</feature>
<dbReference type="EMBL" id="BARS01037758">
    <property type="protein sequence ID" value="GAG15328.1"/>
    <property type="molecule type" value="Genomic_DNA"/>
</dbReference>
<sequence>YKNDIAKDIREGLTASQKYIPCKYFYDAYGSRLFEDICRLPEYYPTRMELSILREIAPELMGTFAHKDLVELGSGGNLKIQTLLDAAGEFNRATLRYIPVDISKSAIVEAAQGLLERYPELQVLGVVADFTSQLDVLPTERPLMFCFLGSTIGNMEENESIAFLQSISRKMQPDDRLLVGFDMVKSKETLEAAYNDSRGVTSEFNKNVLNVLNKELNANFDPSHFDHLAFFNEASSRIEMHLMANRDISVKLESID</sequence>
<dbReference type="Gene3D" id="3.40.50.150">
    <property type="entry name" value="Vaccinia Virus protein VP39"/>
    <property type="match status" value="1"/>
</dbReference>
<comment type="caution">
    <text evidence="4">The sequence shown here is derived from an EMBL/GenBank/DDBJ whole genome shotgun (WGS) entry which is preliminary data.</text>
</comment>
<keyword evidence="2" id="KW-0808">Transferase</keyword>
<dbReference type="InterPro" id="IPR029063">
    <property type="entry name" value="SAM-dependent_MTases_sf"/>
</dbReference>
<name>X0VS80_9ZZZZ</name>
<evidence type="ECO:0000259" key="3">
    <source>
        <dbReference type="Pfam" id="PF10017"/>
    </source>
</evidence>
<accession>X0VS80</accession>
<evidence type="ECO:0000313" key="4">
    <source>
        <dbReference type="EMBL" id="GAG15328.1"/>
    </source>
</evidence>
<dbReference type="PANTHER" id="PTHR43397:SF1">
    <property type="entry name" value="ERGOTHIONEINE BIOSYNTHESIS PROTEIN 1"/>
    <property type="match status" value="1"/>
</dbReference>
<protein>
    <recommendedName>
        <fullName evidence="3">Histidine-specific methyltransferase SAM-dependent domain-containing protein</fullName>
    </recommendedName>
</protein>
<dbReference type="GO" id="GO:0008168">
    <property type="term" value="F:methyltransferase activity"/>
    <property type="evidence" value="ECO:0007669"/>
    <property type="project" value="UniProtKB-KW"/>
</dbReference>
<dbReference type="AlphaFoldDB" id="X0VS80"/>
<dbReference type="GO" id="GO:0032259">
    <property type="term" value="P:methylation"/>
    <property type="evidence" value="ECO:0007669"/>
    <property type="project" value="UniProtKB-KW"/>
</dbReference>
<evidence type="ECO:0000256" key="2">
    <source>
        <dbReference type="ARBA" id="ARBA00022679"/>
    </source>
</evidence>
<feature type="non-terminal residue" evidence="4">
    <location>
        <position position="1"/>
    </location>
</feature>
<keyword evidence="1" id="KW-0489">Methyltransferase</keyword>
<reference evidence="4" key="1">
    <citation type="journal article" date="2014" name="Front. Microbiol.">
        <title>High frequency of phylogenetically diverse reductive dehalogenase-homologous genes in deep subseafloor sedimentary metagenomes.</title>
        <authorList>
            <person name="Kawai M."/>
            <person name="Futagami T."/>
            <person name="Toyoda A."/>
            <person name="Takaki Y."/>
            <person name="Nishi S."/>
            <person name="Hori S."/>
            <person name="Arai W."/>
            <person name="Tsubouchi T."/>
            <person name="Morono Y."/>
            <person name="Uchiyama I."/>
            <person name="Ito T."/>
            <person name="Fujiyama A."/>
            <person name="Inagaki F."/>
            <person name="Takami H."/>
        </authorList>
    </citation>
    <scope>NUCLEOTIDE SEQUENCE</scope>
    <source>
        <strain evidence="4">Expedition CK06-06</strain>
    </source>
</reference>
<dbReference type="InterPro" id="IPR051128">
    <property type="entry name" value="EgtD_Methyltrsf_superfamily"/>
</dbReference>
<gene>
    <name evidence="4" type="ORF">S01H1_57855</name>
</gene>
<dbReference type="InterPro" id="IPR019257">
    <property type="entry name" value="MeTrfase_dom"/>
</dbReference>
<dbReference type="PANTHER" id="PTHR43397">
    <property type="entry name" value="ERGOTHIONEINE BIOSYNTHESIS PROTEIN 1"/>
    <property type="match status" value="1"/>
</dbReference>
<dbReference type="InterPro" id="IPR035094">
    <property type="entry name" value="EgtD"/>
</dbReference>
<dbReference type="NCBIfam" id="TIGR03438">
    <property type="entry name" value="egtD_ergothio"/>
    <property type="match status" value="1"/>
</dbReference>
<evidence type="ECO:0000256" key="1">
    <source>
        <dbReference type="ARBA" id="ARBA00022603"/>
    </source>
</evidence>
<dbReference type="Pfam" id="PF10017">
    <property type="entry name" value="Methyltransf_33"/>
    <property type="match status" value="1"/>
</dbReference>